<dbReference type="InterPro" id="IPR036390">
    <property type="entry name" value="WH_DNA-bd_sf"/>
</dbReference>
<dbReference type="SMART" id="SM00413">
    <property type="entry name" value="ETS"/>
    <property type="match status" value="1"/>
</dbReference>
<evidence type="ECO:0000256" key="1">
    <source>
        <dbReference type="ARBA" id="ARBA00004123"/>
    </source>
</evidence>
<evidence type="ECO:0000313" key="12">
    <source>
        <dbReference type="EMBL" id="KAG9349192.1"/>
    </source>
</evidence>
<evidence type="ECO:0000256" key="3">
    <source>
        <dbReference type="ARBA" id="ARBA00022553"/>
    </source>
</evidence>
<evidence type="ECO:0000259" key="11">
    <source>
        <dbReference type="PROSITE" id="PS50061"/>
    </source>
</evidence>
<dbReference type="OrthoDB" id="8196042at2759"/>
<dbReference type="Proteomes" id="UP000824540">
    <property type="component" value="Unassembled WGS sequence"/>
</dbReference>
<accession>A0A8T2PHU9</accession>
<dbReference type="EMBL" id="JAFBMS010000009">
    <property type="protein sequence ID" value="KAG9349192.1"/>
    <property type="molecule type" value="Genomic_DNA"/>
</dbReference>
<dbReference type="GO" id="GO:0043565">
    <property type="term" value="F:sequence-specific DNA binding"/>
    <property type="evidence" value="ECO:0007669"/>
    <property type="project" value="InterPro"/>
</dbReference>
<feature type="region of interest" description="Disordered" evidence="10">
    <location>
        <begin position="140"/>
        <end position="182"/>
    </location>
</feature>
<keyword evidence="4" id="KW-0805">Transcription regulation</keyword>
<dbReference type="InterPro" id="IPR000418">
    <property type="entry name" value="Ets_dom"/>
</dbReference>
<dbReference type="GO" id="GO:0045893">
    <property type="term" value="P:positive regulation of DNA-templated transcription"/>
    <property type="evidence" value="ECO:0007669"/>
    <property type="project" value="UniProtKB-ARBA"/>
</dbReference>
<dbReference type="InterPro" id="IPR036388">
    <property type="entry name" value="WH-like_DNA-bd_sf"/>
</dbReference>
<comment type="similarity">
    <text evidence="2 9">Belongs to the ETS family.</text>
</comment>
<keyword evidence="8 9" id="KW-0539">Nucleus</keyword>
<evidence type="ECO:0000256" key="7">
    <source>
        <dbReference type="ARBA" id="ARBA00023163"/>
    </source>
</evidence>
<evidence type="ECO:0000313" key="13">
    <source>
        <dbReference type="Proteomes" id="UP000824540"/>
    </source>
</evidence>
<feature type="compositionally biased region" description="Polar residues" evidence="10">
    <location>
        <begin position="391"/>
        <end position="408"/>
    </location>
</feature>
<feature type="domain" description="ETS" evidence="11">
    <location>
        <begin position="191"/>
        <end position="262"/>
    </location>
</feature>
<comment type="caution">
    <text evidence="12">The sequence shown here is derived from an EMBL/GenBank/DDBJ whole genome shotgun (WGS) entry which is preliminary data.</text>
</comment>
<keyword evidence="13" id="KW-1185">Reference proteome</keyword>
<organism evidence="12 13">
    <name type="scientific">Albula glossodonta</name>
    <name type="common">roundjaw bonefish</name>
    <dbReference type="NCBI Taxonomy" id="121402"/>
    <lineage>
        <taxon>Eukaryota</taxon>
        <taxon>Metazoa</taxon>
        <taxon>Chordata</taxon>
        <taxon>Craniata</taxon>
        <taxon>Vertebrata</taxon>
        <taxon>Euteleostomi</taxon>
        <taxon>Actinopterygii</taxon>
        <taxon>Neopterygii</taxon>
        <taxon>Teleostei</taxon>
        <taxon>Albuliformes</taxon>
        <taxon>Albulidae</taxon>
        <taxon>Albula</taxon>
    </lineage>
</organism>
<name>A0A8T2PHU9_9TELE</name>
<keyword evidence="7" id="KW-0804">Transcription</keyword>
<evidence type="ECO:0000256" key="8">
    <source>
        <dbReference type="ARBA" id="ARBA00023242"/>
    </source>
</evidence>
<evidence type="ECO:0000256" key="10">
    <source>
        <dbReference type="SAM" id="MobiDB-lite"/>
    </source>
</evidence>
<evidence type="ECO:0000256" key="5">
    <source>
        <dbReference type="ARBA" id="ARBA00023125"/>
    </source>
</evidence>
<dbReference type="Gene3D" id="1.10.10.10">
    <property type="entry name" value="Winged helix-like DNA-binding domain superfamily/Winged helix DNA-binding domain"/>
    <property type="match status" value="1"/>
</dbReference>
<sequence>MAAAVGQGDIVFDFASTCMDSEQQLDESLAFPAVIVEQVPGAHVLDYSGLSCGQTGSDGLNPVSMEIRMAGEQVVREEDVSISVEATCKEDSVETIEVAEALLHMDPPDPEDERHMPQLFVQAMGSPVTTVLYSHDGLHYPQSQGGTAKGMTQLPKKKKVAVRKPRRERPQSPPPDVIVKKRSKEGKGSTLYLWEFLMALLQDETTCPRYIKWTHQEKGIFKLVDSKAVSRLWGKHKNKPDMNYETMGRALRLVYQFTELAKNPSSFDFEDPSGDHTFDEKMSLENPSPPRTAPKPSSRGAEGVKQKKTKRTEAPNVAQPSADGGSTTRAARPLGLIQQQHLPIVSAEMLRTLPIIQSLQPGQHGSVFKTVQLLENLQNAQGKEAPIAGQQGEQAAPQSLRYSHGNSL</sequence>
<comment type="subcellular location">
    <subcellularLocation>
        <location evidence="1 9">Nucleus</location>
    </subcellularLocation>
</comment>
<evidence type="ECO:0000256" key="4">
    <source>
        <dbReference type="ARBA" id="ARBA00023015"/>
    </source>
</evidence>
<gene>
    <name evidence="12" type="ORF">JZ751_027635</name>
</gene>
<feature type="compositionally biased region" description="Basic and acidic residues" evidence="10">
    <location>
        <begin position="273"/>
        <end position="283"/>
    </location>
</feature>
<protein>
    <recommendedName>
        <fullName evidence="11">ETS domain-containing protein</fullName>
    </recommendedName>
</protein>
<evidence type="ECO:0000256" key="6">
    <source>
        <dbReference type="ARBA" id="ARBA00023159"/>
    </source>
</evidence>
<dbReference type="InterPro" id="IPR022084">
    <property type="entry name" value="TF_Elf_N"/>
</dbReference>
<evidence type="ECO:0000256" key="2">
    <source>
        <dbReference type="ARBA" id="ARBA00005562"/>
    </source>
</evidence>
<evidence type="ECO:0000256" key="9">
    <source>
        <dbReference type="RuleBase" id="RU004019"/>
    </source>
</evidence>
<dbReference type="GO" id="GO:0005634">
    <property type="term" value="C:nucleus"/>
    <property type="evidence" value="ECO:0007669"/>
    <property type="project" value="UniProtKB-SubCell"/>
</dbReference>
<reference evidence="12" key="1">
    <citation type="thesis" date="2021" institute="BYU ScholarsArchive" country="Provo, UT, USA">
        <title>Applications of and Algorithms for Genome Assembly and Genomic Analyses with an Emphasis on Marine Teleosts.</title>
        <authorList>
            <person name="Pickett B.D."/>
        </authorList>
    </citation>
    <scope>NUCLEOTIDE SEQUENCE</scope>
    <source>
        <strain evidence="12">HI-2016</strain>
    </source>
</reference>
<dbReference type="Pfam" id="PF12310">
    <property type="entry name" value="Elf-1_N"/>
    <property type="match status" value="1"/>
</dbReference>
<dbReference type="AlphaFoldDB" id="A0A8T2PHU9"/>
<dbReference type="PRINTS" id="PR00454">
    <property type="entry name" value="ETSDOMAIN"/>
</dbReference>
<dbReference type="InterPro" id="IPR046328">
    <property type="entry name" value="ETS_fam"/>
</dbReference>
<dbReference type="Pfam" id="PF00178">
    <property type="entry name" value="Ets"/>
    <property type="match status" value="1"/>
</dbReference>
<keyword evidence="6" id="KW-0010">Activator</keyword>
<feature type="region of interest" description="Disordered" evidence="10">
    <location>
        <begin position="265"/>
        <end position="329"/>
    </location>
</feature>
<dbReference type="GO" id="GO:0030154">
    <property type="term" value="P:cell differentiation"/>
    <property type="evidence" value="ECO:0007669"/>
    <property type="project" value="TreeGrafter"/>
</dbReference>
<dbReference type="PANTHER" id="PTHR11849">
    <property type="entry name" value="ETS"/>
    <property type="match status" value="1"/>
</dbReference>
<dbReference type="PROSITE" id="PS50061">
    <property type="entry name" value="ETS_DOMAIN_3"/>
    <property type="match status" value="1"/>
</dbReference>
<proteinExistence type="inferred from homology"/>
<feature type="region of interest" description="Disordered" evidence="10">
    <location>
        <begin position="387"/>
        <end position="408"/>
    </location>
</feature>
<dbReference type="PANTHER" id="PTHR11849:SF156">
    <property type="entry name" value="ETS-RELATED TRANSCRIPTION FACTOR ELF-1"/>
    <property type="match status" value="1"/>
</dbReference>
<dbReference type="GO" id="GO:0000981">
    <property type="term" value="F:DNA-binding transcription factor activity, RNA polymerase II-specific"/>
    <property type="evidence" value="ECO:0007669"/>
    <property type="project" value="TreeGrafter"/>
</dbReference>
<dbReference type="SUPFAM" id="SSF46785">
    <property type="entry name" value="Winged helix' DNA-binding domain"/>
    <property type="match status" value="1"/>
</dbReference>
<keyword evidence="5 9" id="KW-0238">DNA-binding</keyword>
<feature type="compositionally biased region" description="Basic residues" evidence="10">
    <location>
        <begin position="155"/>
        <end position="167"/>
    </location>
</feature>
<keyword evidence="3" id="KW-0597">Phosphoprotein</keyword>